<dbReference type="SMART" id="SM00822">
    <property type="entry name" value="PKS_KR"/>
    <property type="match status" value="1"/>
</dbReference>
<dbReference type="InterPro" id="IPR036527">
    <property type="entry name" value="SCP2_sterol-bd_dom_sf"/>
</dbReference>
<dbReference type="AlphaFoldDB" id="A0A3S8V373"/>
<sequence length="448" mass="48049">MSNPKLRFDGRVAVVTGSGGGLGRCYALLLASRGAKVVVNDVGTTVTGQSQNFATGSRPADLVVAEIRKAGGTAAANYDSVTEGEKIIEFAVKQFGGIDILINNAGILRDVSFRNINEAQWRDVIDVHVNGAMRCAKAAWKYMEKQQYGRIVNASSASGIYGSFGQANYSTAKAGIIGLTSTLSNEGKKRNIFTNAVAPIAGTRMTETVWSKDLVDMMRPEYVAGFVCYLCSEACTGTGDIYEVGANWAGKLRWERTAGCMLPIGHTLEDIHANWAKYGDFTNAVHPKDTLDSYQMVFDMFEEKYKVKSTAEAPTSKASPSSVTLSKAASSLKCAPILSSIVAQIAGPNGAAIAEKASFVYRVDILSAKGAQPVSFTLNLKSSPPTANEGAPAKFDACFTMLDEDFIAIMTRKLNHQVAFMQGRMKIKGNMRAATKFTPSLFAPPSKL</sequence>
<dbReference type="GO" id="GO:0005777">
    <property type="term" value="C:peroxisome"/>
    <property type="evidence" value="ECO:0007669"/>
    <property type="project" value="UniProtKB-SubCell"/>
</dbReference>
<name>A0A3S8V373_9APIC</name>
<evidence type="ECO:0000313" key="7">
    <source>
        <dbReference type="EMBL" id="AZL94535.1"/>
    </source>
</evidence>
<dbReference type="Pfam" id="PF02036">
    <property type="entry name" value="SCP2"/>
    <property type="match status" value="1"/>
</dbReference>
<dbReference type="SUPFAM" id="SSF51735">
    <property type="entry name" value="NAD(P)-binding Rossmann-fold domains"/>
    <property type="match status" value="1"/>
</dbReference>
<dbReference type="Pfam" id="PF00106">
    <property type="entry name" value="adh_short"/>
    <property type="match status" value="1"/>
</dbReference>
<proteinExistence type="evidence at transcript level"/>
<dbReference type="InterPro" id="IPR003033">
    <property type="entry name" value="SCP2_sterol-bd_dom"/>
</dbReference>
<dbReference type="PRINTS" id="PR00081">
    <property type="entry name" value="GDHRDH"/>
</dbReference>
<feature type="domain" description="Ketoreductase" evidence="6">
    <location>
        <begin position="11"/>
        <end position="203"/>
    </location>
</feature>
<organism evidence="8">
    <name type="scientific">Nephromyces sp. MMRI</name>
    <dbReference type="NCBI Taxonomy" id="2496275"/>
    <lineage>
        <taxon>Eukaryota</taxon>
        <taxon>Sar</taxon>
        <taxon>Alveolata</taxon>
        <taxon>Apicomplexa</taxon>
        <taxon>Aconoidasida</taxon>
        <taxon>Nephromycida</taxon>
        <taxon>Nephromyces</taxon>
    </lineage>
</organism>
<dbReference type="PROSITE" id="PS00061">
    <property type="entry name" value="ADH_SHORT"/>
    <property type="match status" value="1"/>
</dbReference>
<dbReference type="CDD" id="cd05353">
    <property type="entry name" value="hydroxyacyl-CoA-like_DH_SDR_c-like"/>
    <property type="match status" value="1"/>
</dbReference>
<dbReference type="PRINTS" id="PR00080">
    <property type="entry name" value="SDRFAMILY"/>
</dbReference>
<accession>A0A3S8V373</accession>
<dbReference type="PANTHER" id="PTHR45024">
    <property type="entry name" value="DEHYDROGENASES, SHORT CHAIN"/>
    <property type="match status" value="1"/>
</dbReference>
<protein>
    <submittedName>
        <fullName evidence="8">3-oxoacyl-[acyl-carrier-protein] reductase</fullName>
    </submittedName>
</protein>
<evidence type="ECO:0000256" key="4">
    <source>
        <dbReference type="ARBA" id="ARBA00023140"/>
    </source>
</evidence>
<evidence type="ECO:0000256" key="1">
    <source>
        <dbReference type="ARBA" id="ARBA00004275"/>
    </source>
</evidence>
<evidence type="ECO:0000256" key="3">
    <source>
        <dbReference type="ARBA" id="ARBA00023002"/>
    </source>
</evidence>
<dbReference type="InterPro" id="IPR051687">
    <property type="entry name" value="Peroxisomal_Beta-Oxidation"/>
</dbReference>
<dbReference type="SUPFAM" id="SSF55718">
    <property type="entry name" value="SCP-like"/>
    <property type="match status" value="1"/>
</dbReference>
<reference evidence="8" key="1">
    <citation type="journal article" date="2018" name="Genome Biol. Evol.">
        <title>Nephromyces encodes a urate metabolism pathway and predicted peroxisomes, demonstrating these are not ancient losses of apicomplexans.</title>
        <authorList>
            <person name="Paight C."/>
            <person name="Slamovits C.H."/>
            <person name="Saffo M.B."/>
            <person name="Lane C.E."/>
        </authorList>
    </citation>
    <scope>NUCLEOTIDE SEQUENCE</scope>
    <source>
        <strain evidence="8">Neph429</strain>
        <strain evidence="7">Neph88</strain>
    </source>
</reference>
<dbReference type="Gene3D" id="3.30.1050.10">
    <property type="entry name" value="SCP2 sterol-binding domain"/>
    <property type="match status" value="1"/>
</dbReference>
<evidence type="ECO:0000256" key="5">
    <source>
        <dbReference type="RuleBase" id="RU000363"/>
    </source>
</evidence>
<dbReference type="EMBL" id="MK266198">
    <property type="protein sequence ID" value="AZL94536.1"/>
    <property type="molecule type" value="mRNA"/>
</dbReference>
<evidence type="ECO:0000313" key="8">
    <source>
        <dbReference type="EMBL" id="AZL94536.1"/>
    </source>
</evidence>
<evidence type="ECO:0000259" key="6">
    <source>
        <dbReference type="SMART" id="SM00822"/>
    </source>
</evidence>
<comment type="subcellular location">
    <subcellularLocation>
        <location evidence="1">Peroxisome</location>
    </subcellularLocation>
</comment>
<dbReference type="InterPro" id="IPR057326">
    <property type="entry name" value="KR_dom"/>
</dbReference>
<dbReference type="GO" id="GO:0016491">
    <property type="term" value="F:oxidoreductase activity"/>
    <property type="evidence" value="ECO:0007669"/>
    <property type="project" value="UniProtKB-KW"/>
</dbReference>
<dbReference type="InterPro" id="IPR020904">
    <property type="entry name" value="Sc_DH/Rdtase_CS"/>
</dbReference>
<dbReference type="InterPro" id="IPR036291">
    <property type="entry name" value="NAD(P)-bd_dom_sf"/>
</dbReference>
<dbReference type="EMBL" id="MK265857">
    <property type="protein sequence ID" value="AZL94535.1"/>
    <property type="molecule type" value="mRNA"/>
</dbReference>
<keyword evidence="4" id="KW-0576">Peroxisome</keyword>
<dbReference type="PANTHER" id="PTHR45024:SF2">
    <property type="entry name" value="SCP2 DOMAIN-CONTAINING PROTEIN"/>
    <property type="match status" value="1"/>
</dbReference>
<evidence type="ECO:0000256" key="2">
    <source>
        <dbReference type="ARBA" id="ARBA00006484"/>
    </source>
</evidence>
<comment type="similarity">
    <text evidence="2 5">Belongs to the short-chain dehydrogenases/reductases (SDR) family.</text>
</comment>
<keyword evidence="3" id="KW-0560">Oxidoreductase</keyword>
<dbReference type="InterPro" id="IPR002347">
    <property type="entry name" value="SDR_fam"/>
</dbReference>
<dbReference type="Gene3D" id="3.40.50.720">
    <property type="entry name" value="NAD(P)-binding Rossmann-like Domain"/>
    <property type="match status" value="2"/>
</dbReference>